<proteinExistence type="predicted"/>
<name>A0A922HPK8_DERFA</name>
<sequence>MAYEWLMSYNERRANRIINYIRHIHNGDERIILNRFDRDCLIMFHKIIDDLYRWSILIYRLFTINHEQLMEYKNIHGGMTIIDKERFENFYQ</sequence>
<keyword evidence="2" id="KW-1185">Reference proteome</keyword>
<protein>
    <submittedName>
        <fullName evidence="1">Uncharacterized protein</fullName>
    </submittedName>
</protein>
<evidence type="ECO:0000313" key="1">
    <source>
        <dbReference type="EMBL" id="KAH9501612.1"/>
    </source>
</evidence>
<evidence type="ECO:0000313" key="2">
    <source>
        <dbReference type="Proteomes" id="UP000790347"/>
    </source>
</evidence>
<comment type="caution">
    <text evidence="1">The sequence shown here is derived from an EMBL/GenBank/DDBJ whole genome shotgun (WGS) entry which is preliminary data.</text>
</comment>
<dbReference type="Proteomes" id="UP000790347">
    <property type="component" value="Unassembled WGS sequence"/>
</dbReference>
<gene>
    <name evidence="1" type="ORF">DERF_012447</name>
</gene>
<reference evidence="1" key="2">
    <citation type="journal article" date="2022" name="Res Sq">
        <title>Comparative Genomics Reveals Insights into the Divergent Evolution of Astigmatic Mites and Household Pest Adaptations.</title>
        <authorList>
            <person name="Xiong Q."/>
            <person name="Wan A.T.-Y."/>
            <person name="Liu X.-Y."/>
            <person name="Fung C.S.-H."/>
            <person name="Xiao X."/>
            <person name="Malainual N."/>
            <person name="Hou J."/>
            <person name="Wang L."/>
            <person name="Wang M."/>
            <person name="Yang K."/>
            <person name="Cui Y."/>
            <person name="Leung E."/>
            <person name="Nong W."/>
            <person name="Shin S.-K."/>
            <person name="Au S."/>
            <person name="Jeong K.Y."/>
            <person name="Chew F.T."/>
            <person name="Hui J."/>
            <person name="Leung T.F."/>
            <person name="Tungtrongchitr A."/>
            <person name="Zhong N."/>
            <person name="Liu Z."/>
            <person name="Tsui S."/>
        </authorList>
    </citation>
    <scope>NUCLEOTIDE SEQUENCE</scope>
    <source>
        <strain evidence="1">Derf</strain>
        <tissue evidence="1">Whole organism</tissue>
    </source>
</reference>
<dbReference type="EMBL" id="ASGP02000006">
    <property type="protein sequence ID" value="KAH9501612.1"/>
    <property type="molecule type" value="Genomic_DNA"/>
</dbReference>
<accession>A0A922HPK8</accession>
<reference evidence="1" key="1">
    <citation type="submission" date="2013-05" db="EMBL/GenBank/DDBJ databases">
        <authorList>
            <person name="Yim A.K.Y."/>
            <person name="Chan T.F."/>
            <person name="Ji K.M."/>
            <person name="Liu X.Y."/>
            <person name="Zhou J.W."/>
            <person name="Li R.Q."/>
            <person name="Yang K.Y."/>
            <person name="Li J."/>
            <person name="Li M."/>
            <person name="Law P.T.W."/>
            <person name="Wu Y.L."/>
            <person name="Cai Z.L."/>
            <person name="Qin H."/>
            <person name="Bao Y."/>
            <person name="Leung R.K.K."/>
            <person name="Ng P.K.S."/>
            <person name="Zou J."/>
            <person name="Zhong X.J."/>
            <person name="Ran P.X."/>
            <person name="Zhong N.S."/>
            <person name="Liu Z.G."/>
            <person name="Tsui S.K.W."/>
        </authorList>
    </citation>
    <scope>NUCLEOTIDE SEQUENCE</scope>
    <source>
        <strain evidence="1">Derf</strain>
        <tissue evidence="1">Whole organism</tissue>
    </source>
</reference>
<dbReference type="AlphaFoldDB" id="A0A922HPK8"/>
<organism evidence="1 2">
    <name type="scientific">Dermatophagoides farinae</name>
    <name type="common">American house dust mite</name>
    <dbReference type="NCBI Taxonomy" id="6954"/>
    <lineage>
        <taxon>Eukaryota</taxon>
        <taxon>Metazoa</taxon>
        <taxon>Ecdysozoa</taxon>
        <taxon>Arthropoda</taxon>
        <taxon>Chelicerata</taxon>
        <taxon>Arachnida</taxon>
        <taxon>Acari</taxon>
        <taxon>Acariformes</taxon>
        <taxon>Sarcoptiformes</taxon>
        <taxon>Astigmata</taxon>
        <taxon>Psoroptidia</taxon>
        <taxon>Analgoidea</taxon>
        <taxon>Pyroglyphidae</taxon>
        <taxon>Dermatophagoidinae</taxon>
        <taxon>Dermatophagoides</taxon>
    </lineage>
</organism>